<reference evidence="3" key="1">
    <citation type="submission" date="2013-06" db="EMBL/GenBank/DDBJ databases">
        <authorList>
            <person name="Zhao Q."/>
        </authorList>
    </citation>
    <scope>NUCLEOTIDE SEQUENCE</scope>
    <source>
        <strain evidence="3">cv. W1943</strain>
    </source>
</reference>
<sequence>MASMKPQGERSSPSRLQEIFLFGSWDQLGIVILEMTHLNNVLQPNLNNFWGCHEGKGRNRLGREREKGDEEMEPVSMTEKGAHHPPSSQLRAVSRSLLSSPSPHCQEGHDPRLCVSAGLVAIPRCPPPTSSPSLDPPESLTTVALIELDDRRLDLEAVGRGRSRRGQDGRSALTPRSSPHQSSMASLEVVTGRGGEGGGSWERDGKPSSACSPAAICARW</sequence>
<feature type="region of interest" description="Disordered" evidence="1">
    <location>
        <begin position="57"/>
        <end position="109"/>
    </location>
</feature>
<feature type="compositionally biased region" description="Polar residues" evidence="1">
    <location>
        <begin position="174"/>
        <end position="185"/>
    </location>
</feature>
<feature type="compositionally biased region" description="Polar residues" evidence="1">
    <location>
        <begin position="86"/>
        <end position="103"/>
    </location>
</feature>
<dbReference type="Proteomes" id="UP000008022">
    <property type="component" value="Unassembled WGS sequence"/>
</dbReference>
<evidence type="ECO:0000256" key="1">
    <source>
        <dbReference type="SAM" id="MobiDB-lite"/>
    </source>
</evidence>
<dbReference type="Gramene" id="ORUFI12G08130.1">
    <property type="protein sequence ID" value="ORUFI12G08130.1"/>
    <property type="gene ID" value="ORUFI12G08130"/>
</dbReference>
<keyword evidence="3" id="KW-1185">Reference proteome</keyword>
<dbReference type="EnsemblPlants" id="ORUFI12G08130.1">
    <property type="protein sequence ID" value="ORUFI12G08130.1"/>
    <property type="gene ID" value="ORUFI12G08130"/>
</dbReference>
<organism evidence="2 3">
    <name type="scientific">Oryza rufipogon</name>
    <name type="common">Brownbeard rice</name>
    <name type="synonym">Asian wild rice</name>
    <dbReference type="NCBI Taxonomy" id="4529"/>
    <lineage>
        <taxon>Eukaryota</taxon>
        <taxon>Viridiplantae</taxon>
        <taxon>Streptophyta</taxon>
        <taxon>Embryophyta</taxon>
        <taxon>Tracheophyta</taxon>
        <taxon>Spermatophyta</taxon>
        <taxon>Magnoliopsida</taxon>
        <taxon>Liliopsida</taxon>
        <taxon>Poales</taxon>
        <taxon>Poaceae</taxon>
        <taxon>BOP clade</taxon>
        <taxon>Oryzoideae</taxon>
        <taxon>Oryzeae</taxon>
        <taxon>Oryzinae</taxon>
        <taxon>Oryza</taxon>
    </lineage>
</organism>
<evidence type="ECO:0000313" key="2">
    <source>
        <dbReference type="EnsemblPlants" id="ORUFI12G08130.1"/>
    </source>
</evidence>
<name>A0A0E0RFI8_ORYRU</name>
<dbReference type="HOGENOM" id="CLU_1257870_0_0_1"/>
<feature type="compositionally biased region" description="Low complexity" evidence="1">
    <location>
        <begin position="207"/>
        <end position="220"/>
    </location>
</feature>
<dbReference type="AlphaFoldDB" id="A0A0E0RFI8"/>
<proteinExistence type="predicted"/>
<accession>A0A0E0RFI8</accession>
<protein>
    <submittedName>
        <fullName evidence="2">Uncharacterized protein</fullName>
    </submittedName>
</protein>
<feature type="compositionally biased region" description="Basic and acidic residues" evidence="1">
    <location>
        <begin position="57"/>
        <end position="68"/>
    </location>
</feature>
<evidence type="ECO:0000313" key="3">
    <source>
        <dbReference type="Proteomes" id="UP000008022"/>
    </source>
</evidence>
<feature type="region of interest" description="Disordered" evidence="1">
    <location>
        <begin position="157"/>
        <end position="220"/>
    </location>
</feature>
<reference evidence="2" key="2">
    <citation type="submission" date="2015-06" db="UniProtKB">
        <authorList>
            <consortium name="EnsemblPlants"/>
        </authorList>
    </citation>
    <scope>IDENTIFICATION</scope>
</reference>